<dbReference type="STRING" id="1353009.A0A1Y2IJC6"/>
<sequence>MQEHLLNAHLAYTSGRALVFDNYTWNHDGSDYSDFNGHLIPSRIPLAAIIRGPAAGGPFPPGDPAPRAVVKEYFDQVCPPSERLVMMSDEVTNAWEEEAHAGRVLDAWVDKLKSLPRCLEINEVSAQIFSIWIFGSKRVLGIWQSLKTSPIITQFRWSQLIEDAFTKNRHLFSPTSWSAWFASLVRTPSAYPYDVIPGLLVLHVRRGDFEGHCLHFARWSSQWNGFNSFPELPDQFVPPPSAGWGEATEEGKQIYLRHCFPTIEQMVERVQEIRKTPAGEGLKNIYIMTNGKRPWLEELKAALRKTGGWDKIASSRDLKLNWEQQYVAQSVDMLIGERAQVLIGNGFSSLTSNIVMMRMARDIPPDANRFW</sequence>
<dbReference type="GO" id="GO:0016740">
    <property type="term" value="F:transferase activity"/>
    <property type="evidence" value="ECO:0007669"/>
    <property type="project" value="UniProtKB-KW"/>
</dbReference>
<reference evidence="4 5" key="1">
    <citation type="journal article" date="2015" name="Biotechnol. Biofuels">
        <title>Enhanced degradation of softwood versus hardwood by the white-rot fungus Pycnoporus coccineus.</title>
        <authorList>
            <person name="Couturier M."/>
            <person name="Navarro D."/>
            <person name="Chevret D."/>
            <person name="Henrissat B."/>
            <person name="Piumi F."/>
            <person name="Ruiz-Duenas F.J."/>
            <person name="Martinez A.T."/>
            <person name="Grigoriev I.V."/>
            <person name="Riley R."/>
            <person name="Lipzen A."/>
            <person name="Berrin J.G."/>
            <person name="Master E.R."/>
            <person name="Rosso M.N."/>
        </authorList>
    </citation>
    <scope>NUCLEOTIDE SEQUENCE [LARGE SCALE GENOMIC DNA]</scope>
    <source>
        <strain evidence="4 5">BRFM310</strain>
    </source>
</reference>
<evidence type="ECO:0000313" key="5">
    <source>
        <dbReference type="Proteomes" id="UP000193067"/>
    </source>
</evidence>
<dbReference type="OrthoDB" id="2559662at2759"/>
<dbReference type="GO" id="GO:0006004">
    <property type="term" value="P:fucose metabolic process"/>
    <property type="evidence" value="ECO:0007669"/>
    <property type="project" value="UniProtKB-KW"/>
</dbReference>
<dbReference type="AlphaFoldDB" id="A0A1Y2IJC6"/>
<protein>
    <submittedName>
        <fullName evidence="4">Uncharacterized protein</fullName>
    </submittedName>
</protein>
<dbReference type="InterPro" id="IPR019378">
    <property type="entry name" value="GDP-Fuc_O-FucTrfase"/>
</dbReference>
<dbReference type="Proteomes" id="UP000193067">
    <property type="component" value="Unassembled WGS sequence"/>
</dbReference>
<name>A0A1Y2IJC6_TRAC3</name>
<keyword evidence="1" id="KW-0808">Transferase</keyword>
<keyword evidence="5" id="KW-1185">Reference proteome</keyword>
<dbReference type="Pfam" id="PF10250">
    <property type="entry name" value="O-FucT"/>
    <property type="match status" value="1"/>
</dbReference>
<keyword evidence="3" id="KW-0119">Carbohydrate metabolism</keyword>
<evidence type="ECO:0000313" key="4">
    <source>
        <dbReference type="EMBL" id="OSD01225.1"/>
    </source>
</evidence>
<dbReference type="CDD" id="cd11296">
    <property type="entry name" value="O-FucT_like"/>
    <property type="match status" value="1"/>
</dbReference>
<evidence type="ECO:0000256" key="2">
    <source>
        <dbReference type="ARBA" id="ARBA00023253"/>
    </source>
</evidence>
<dbReference type="EMBL" id="KZ084113">
    <property type="protein sequence ID" value="OSD01225.1"/>
    <property type="molecule type" value="Genomic_DNA"/>
</dbReference>
<accession>A0A1Y2IJC6</accession>
<evidence type="ECO:0000256" key="3">
    <source>
        <dbReference type="ARBA" id="ARBA00023277"/>
    </source>
</evidence>
<gene>
    <name evidence="4" type="ORF">PYCCODRAFT_1369951</name>
</gene>
<evidence type="ECO:0000256" key="1">
    <source>
        <dbReference type="ARBA" id="ARBA00022679"/>
    </source>
</evidence>
<organism evidence="4 5">
    <name type="scientific">Trametes coccinea (strain BRFM310)</name>
    <name type="common">Pycnoporus coccineus</name>
    <dbReference type="NCBI Taxonomy" id="1353009"/>
    <lineage>
        <taxon>Eukaryota</taxon>
        <taxon>Fungi</taxon>
        <taxon>Dikarya</taxon>
        <taxon>Basidiomycota</taxon>
        <taxon>Agaricomycotina</taxon>
        <taxon>Agaricomycetes</taxon>
        <taxon>Polyporales</taxon>
        <taxon>Polyporaceae</taxon>
        <taxon>Trametes</taxon>
    </lineage>
</organism>
<dbReference type="Gene3D" id="3.40.50.11350">
    <property type="match status" value="1"/>
</dbReference>
<proteinExistence type="predicted"/>
<keyword evidence="2" id="KW-0294">Fucose metabolism</keyword>